<name>A0A059Y533_MYCBV</name>
<gene>
    <name evidence="1" type="ORF">K668_03815</name>
</gene>
<reference evidence="1 2" key="1">
    <citation type="submission" date="2013-04" db="EMBL/GenBank/DDBJ databases">
        <authorList>
            <person name="Lin L."/>
            <person name="Zeng Z."/>
            <person name="Xie J."/>
            <person name="Luo L."/>
            <person name="Yang Z."/>
            <person name="Liang W."/>
            <person name="Lin H."/>
            <person name="Dong C."/>
            <person name="Sun Y."/>
        </authorList>
    </citation>
    <scope>NUCLEOTIDE SEQUENCE [LARGE SCALE GENOMIC DNA]</scope>
    <source>
        <strain evidence="1 2">CQ-W70</strain>
    </source>
</reference>
<dbReference type="HOGENOM" id="CLU_105899_4_0_14"/>
<dbReference type="AlphaFoldDB" id="A0A059Y533"/>
<protein>
    <submittedName>
        <fullName evidence="1">Aspartyl/glutamyl-tRNA amidotransferase subunit C</fullName>
    </submittedName>
</protein>
<dbReference type="GO" id="GO:0016740">
    <property type="term" value="F:transferase activity"/>
    <property type="evidence" value="ECO:0007669"/>
    <property type="project" value="UniProtKB-KW"/>
</dbReference>
<dbReference type="GO" id="GO:0006450">
    <property type="term" value="P:regulation of translational fidelity"/>
    <property type="evidence" value="ECO:0007669"/>
    <property type="project" value="InterPro"/>
</dbReference>
<accession>A0A059Y533</accession>
<evidence type="ECO:0000313" key="1">
    <source>
        <dbReference type="EMBL" id="AIA34333.1"/>
    </source>
</evidence>
<keyword evidence="1" id="KW-0808">Transferase</keyword>
<dbReference type="EMBL" id="CP005933">
    <property type="protein sequence ID" value="AIA34333.1"/>
    <property type="molecule type" value="Genomic_DNA"/>
</dbReference>
<dbReference type="InterPro" id="IPR036113">
    <property type="entry name" value="Asp/Glu-ADT_sf_sub_c"/>
</dbReference>
<sequence length="101" mass="11913">MKSNIKEELKEIALSLMFKIDDKVLDDIMELWTDLNTRIEWLKEIDTSNVEPLSHINENRFIDFLRDDVEDNSLVSIKKHDLLSNAADYDENYILTNKVVK</sequence>
<organism evidence="1 2">
    <name type="scientific">Mycoplasmopsis bovis CQ-W70</name>
    <dbReference type="NCBI Taxonomy" id="1316930"/>
    <lineage>
        <taxon>Bacteria</taxon>
        <taxon>Bacillati</taxon>
        <taxon>Mycoplasmatota</taxon>
        <taxon>Mycoplasmoidales</taxon>
        <taxon>Metamycoplasmataceae</taxon>
        <taxon>Mycoplasmopsis</taxon>
    </lineage>
</organism>
<proteinExistence type="predicted"/>
<dbReference type="KEGG" id="mbq:K668_03815"/>
<dbReference type="SUPFAM" id="SSF141000">
    <property type="entry name" value="Glu-tRNAGln amidotransferase C subunit"/>
    <property type="match status" value="1"/>
</dbReference>
<evidence type="ECO:0000313" key="2">
    <source>
        <dbReference type="Proteomes" id="UP000027182"/>
    </source>
</evidence>
<dbReference type="Proteomes" id="UP000027182">
    <property type="component" value="Chromosome"/>
</dbReference>
<dbReference type="RefSeq" id="WP_013955069.1">
    <property type="nucleotide sequence ID" value="NZ_CP005933.1"/>
</dbReference>
<dbReference type="PATRIC" id="fig|1316930.3.peg.779"/>
<dbReference type="InterPro" id="IPR003837">
    <property type="entry name" value="GatC"/>
</dbReference>
<dbReference type="Pfam" id="PF02686">
    <property type="entry name" value="GatC"/>
    <property type="match status" value="1"/>
</dbReference>